<dbReference type="OrthoDB" id="1696305at2759"/>
<proteinExistence type="predicted"/>
<keyword evidence="2" id="KW-1185">Reference proteome</keyword>
<reference evidence="1 2" key="1">
    <citation type="submission" date="2018-11" db="EMBL/GenBank/DDBJ databases">
        <authorList>
            <consortium name="Pathogen Informatics"/>
        </authorList>
    </citation>
    <scope>NUCLEOTIDE SEQUENCE [LARGE SCALE GENOMIC DNA]</scope>
</reference>
<protein>
    <submittedName>
        <fullName evidence="1">Uncharacterized protein</fullName>
    </submittedName>
</protein>
<accession>A0A3P7LTE7</accession>
<evidence type="ECO:0000313" key="1">
    <source>
        <dbReference type="EMBL" id="VDN14957.1"/>
    </source>
</evidence>
<gene>
    <name evidence="1" type="ORF">DILT_LOCUS10788</name>
</gene>
<dbReference type="EMBL" id="UYRU01060927">
    <property type="protein sequence ID" value="VDN14957.1"/>
    <property type="molecule type" value="Genomic_DNA"/>
</dbReference>
<dbReference type="AlphaFoldDB" id="A0A3P7LTE7"/>
<evidence type="ECO:0000313" key="2">
    <source>
        <dbReference type="Proteomes" id="UP000281553"/>
    </source>
</evidence>
<sequence length="184" mass="21165">MSAIKHGQRDQARYARKHSVTLKEAAPRELHGYQLIPDQVFEETDVDLAKMFHNQLRMPVQLETAPENGLRDTGERLLIAGSLDPRMYTPYAWCYDTPGLENPQQTLNYLSPKQLSEYLAWTSGKKFSLYRPELRFILPRTFVVRSGLTMLVGRLGRLDVVSRTPPLSVGHRVLLTRTNRYHDA</sequence>
<dbReference type="Proteomes" id="UP000281553">
    <property type="component" value="Unassembled WGS sequence"/>
</dbReference>
<name>A0A3P7LTE7_DIBLA</name>
<organism evidence="1 2">
    <name type="scientific">Dibothriocephalus latus</name>
    <name type="common">Fish tapeworm</name>
    <name type="synonym">Diphyllobothrium latum</name>
    <dbReference type="NCBI Taxonomy" id="60516"/>
    <lineage>
        <taxon>Eukaryota</taxon>
        <taxon>Metazoa</taxon>
        <taxon>Spiralia</taxon>
        <taxon>Lophotrochozoa</taxon>
        <taxon>Platyhelminthes</taxon>
        <taxon>Cestoda</taxon>
        <taxon>Eucestoda</taxon>
        <taxon>Diphyllobothriidea</taxon>
        <taxon>Diphyllobothriidae</taxon>
        <taxon>Dibothriocephalus</taxon>
    </lineage>
</organism>